<name>A0ABX0KY09_9NEIS</name>
<comment type="catalytic activity">
    <reaction evidence="2">
        <text>2,5-diamino-6-hydroxy-4-(5-phosphoribosylamino)-pyrimidine + H2O = 2,5,6-triamino-4-hydroxypyrimidine + D-ribose 5-phosphate</text>
        <dbReference type="Rhea" id="RHEA:23436"/>
        <dbReference type="ChEBI" id="CHEBI:15377"/>
        <dbReference type="ChEBI" id="CHEBI:58614"/>
        <dbReference type="ChEBI" id="CHEBI:78346"/>
        <dbReference type="ChEBI" id="CHEBI:137796"/>
    </reaction>
</comment>
<protein>
    <submittedName>
        <fullName evidence="4">NADAR family protein</fullName>
    </submittedName>
</protein>
<dbReference type="RefSeq" id="WP_166450916.1">
    <property type="nucleotide sequence ID" value="NZ_JAAOMA010000004.1"/>
</dbReference>
<gene>
    <name evidence="4" type="ORF">HA052_04235</name>
</gene>
<evidence type="ECO:0000259" key="3">
    <source>
        <dbReference type="Pfam" id="PF08719"/>
    </source>
</evidence>
<dbReference type="NCBIfam" id="TIGR02464">
    <property type="entry name" value="ribofla_fusion"/>
    <property type="match status" value="1"/>
</dbReference>
<dbReference type="SUPFAM" id="SSF143990">
    <property type="entry name" value="YbiA-like"/>
    <property type="match status" value="1"/>
</dbReference>
<evidence type="ECO:0000313" key="5">
    <source>
        <dbReference type="Proteomes" id="UP001515641"/>
    </source>
</evidence>
<accession>A0ABX0KY09</accession>
<dbReference type="EMBL" id="JAAOMA010000004">
    <property type="protein sequence ID" value="NHR04399.1"/>
    <property type="molecule type" value="Genomic_DNA"/>
</dbReference>
<dbReference type="Proteomes" id="UP001515641">
    <property type="component" value="Unassembled WGS sequence"/>
</dbReference>
<keyword evidence="5" id="KW-1185">Reference proteome</keyword>
<organism evidence="4 5">
    <name type="scientific">Chromobacterium fluminis</name>
    <dbReference type="NCBI Taxonomy" id="3044269"/>
    <lineage>
        <taxon>Bacteria</taxon>
        <taxon>Pseudomonadati</taxon>
        <taxon>Pseudomonadota</taxon>
        <taxon>Betaproteobacteria</taxon>
        <taxon>Neisseriales</taxon>
        <taxon>Chromobacteriaceae</taxon>
        <taxon>Chromobacterium</taxon>
    </lineage>
</organism>
<dbReference type="Pfam" id="PF08719">
    <property type="entry name" value="NADAR"/>
    <property type="match status" value="1"/>
</dbReference>
<dbReference type="Gene3D" id="1.10.357.40">
    <property type="entry name" value="YbiA-like"/>
    <property type="match status" value="1"/>
</dbReference>
<dbReference type="InterPro" id="IPR012816">
    <property type="entry name" value="NADAR"/>
</dbReference>
<sequence>MNTTATLCLFHGAADVLSNWHPSPFTYKGFQFNCVEQFMMFSKAKIFGDEETAKKVMETHDPRKQKALGREVKNYDDAVWAAKRLSIVTVGCREKFRQNPVLLKALLDTKDTVLVEASPYDRVWGIGLGKDDPRALNPAKWQGSNLLGEALMAVRKHLTPAPKAAPACRPSAGPRMRM</sequence>
<comment type="caution">
    <text evidence="4">The sequence shown here is derived from an EMBL/GenBank/DDBJ whole genome shotgun (WGS) entry which is preliminary data.</text>
</comment>
<feature type="domain" description="NADAR" evidence="3">
    <location>
        <begin position="14"/>
        <end position="158"/>
    </location>
</feature>
<proteinExistence type="predicted"/>
<evidence type="ECO:0000256" key="2">
    <source>
        <dbReference type="ARBA" id="ARBA00000751"/>
    </source>
</evidence>
<reference evidence="4 5" key="1">
    <citation type="submission" date="2020-03" db="EMBL/GenBank/DDBJ databases">
        <title>Draft genome sequence of environmentally isolated cultures.</title>
        <authorList>
            <person name="Wilson H.S."/>
            <person name="De Leon M.E."/>
        </authorList>
    </citation>
    <scope>NUCLEOTIDE SEQUENCE [LARGE SCALE GENOMIC DNA]</scope>
    <source>
        <strain evidence="4 5">HSC-31F16</strain>
    </source>
</reference>
<comment type="catalytic activity">
    <reaction evidence="1">
        <text>5-amino-6-(5-phospho-D-ribosylamino)uracil + H2O = 5,6-diaminouracil + D-ribose 5-phosphate</text>
        <dbReference type="Rhea" id="RHEA:55020"/>
        <dbReference type="ChEBI" id="CHEBI:15377"/>
        <dbReference type="ChEBI" id="CHEBI:46252"/>
        <dbReference type="ChEBI" id="CHEBI:58453"/>
        <dbReference type="ChEBI" id="CHEBI:78346"/>
    </reaction>
</comment>
<dbReference type="InterPro" id="IPR037238">
    <property type="entry name" value="YbiA-like_sf"/>
</dbReference>
<dbReference type="CDD" id="cd15457">
    <property type="entry name" value="NADAR"/>
    <property type="match status" value="1"/>
</dbReference>
<evidence type="ECO:0000256" key="1">
    <source>
        <dbReference type="ARBA" id="ARBA00000022"/>
    </source>
</evidence>
<evidence type="ECO:0000313" key="4">
    <source>
        <dbReference type="EMBL" id="NHR04399.1"/>
    </source>
</evidence>